<organism evidence="3 4">
    <name type="scientific">Photobacterium toruni</name>
    <dbReference type="NCBI Taxonomy" id="1935446"/>
    <lineage>
        <taxon>Bacteria</taxon>
        <taxon>Pseudomonadati</taxon>
        <taxon>Pseudomonadota</taxon>
        <taxon>Gammaproteobacteria</taxon>
        <taxon>Vibrionales</taxon>
        <taxon>Vibrionaceae</taxon>
        <taxon>Photobacterium</taxon>
    </lineage>
</organism>
<evidence type="ECO:0000313" key="3">
    <source>
        <dbReference type="EMBL" id="SKA51924.1"/>
    </source>
</evidence>
<gene>
    <name evidence="3" type="primary">der_2</name>
    <name evidence="3" type="ORF">CZ814_03240</name>
</gene>
<dbReference type="OrthoDB" id="9180582at2"/>
<dbReference type="SUPFAM" id="SSF52540">
    <property type="entry name" value="P-loop containing nucleoside triphosphate hydrolases"/>
    <property type="match status" value="1"/>
</dbReference>
<evidence type="ECO:0000313" key="4">
    <source>
        <dbReference type="Proteomes" id="UP000191116"/>
    </source>
</evidence>
<accession>A0A1T4UGU6</accession>
<dbReference type="InterPro" id="IPR027417">
    <property type="entry name" value="P-loop_NTPase"/>
</dbReference>
<dbReference type="Gene3D" id="3.40.50.300">
    <property type="entry name" value="P-loop containing nucleotide triphosphate hydrolases"/>
    <property type="match status" value="1"/>
</dbReference>
<reference evidence="3 4" key="1">
    <citation type="submission" date="2017-02" db="EMBL/GenBank/DDBJ databases">
        <authorList>
            <person name="Peterson S.W."/>
        </authorList>
    </citation>
    <scope>NUCLEOTIDE SEQUENCE [LARGE SCALE GENOMIC DNA]</scope>
    <source>
        <strain evidence="3 4">CECT 9189</strain>
    </source>
</reference>
<dbReference type="Pfam" id="PF01926">
    <property type="entry name" value="MMR_HSR1"/>
    <property type="match status" value="1"/>
</dbReference>
<protein>
    <submittedName>
        <fullName evidence="3">GTPase Der</fullName>
    </submittedName>
</protein>
<feature type="domain" description="G" evidence="2">
    <location>
        <begin position="36"/>
        <end position="129"/>
    </location>
</feature>
<proteinExistence type="predicted"/>
<dbReference type="GO" id="GO:0005525">
    <property type="term" value="F:GTP binding"/>
    <property type="evidence" value="ECO:0007669"/>
    <property type="project" value="InterPro"/>
</dbReference>
<dbReference type="AlphaFoldDB" id="A0A1T4UGU6"/>
<sequence>MKQTKMQRLIVSVLPHHPDWMKKWRALSAPSNHVNIAVFGSYNVGKSALLCSLTEQLTPPYFPINDVPETREIRHWQQGDVCYIDTPGLDVNGNDTYLATLAAEKADMLVLVHRLNAGSLQKDDLAQWQRLYHAHNDQGSVLVVLTGAEEECQPLCEEITRQLQQALNQNIRSFLVSNLMYQQGVKLNEPILIRESGIGVLRQHIERRAHRMKKKLVQHRKNKQQQMISELLREVEQAQTALLPLIKQQQARKKQFVAQVKTIQRSIQQMHPQG</sequence>
<name>A0A1T4UGU6_9GAMM</name>
<evidence type="ECO:0000259" key="2">
    <source>
        <dbReference type="Pfam" id="PF01926"/>
    </source>
</evidence>
<dbReference type="EMBL" id="FUWP01000023">
    <property type="protein sequence ID" value="SKA51924.1"/>
    <property type="molecule type" value="Genomic_DNA"/>
</dbReference>
<keyword evidence="1" id="KW-0175">Coiled coil</keyword>
<feature type="coiled-coil region" evidence="1">
    <location>
        <begin position="202"/>
        <end position="241"/>
    </location>
</feature>
<dbReference type="RefSeq" id="WP_159447878.1">
    <property type="nucleotide sequence ID" value="NZ_AP024856.1"/>
</dbReference>
<dbReference type="InterPro" id="IPR006073">
    <property type="entry name" value="GTP-bd"/>
</dbReference>
<dbReference type="Proteomes" id="UP000191116">
    <property type="component" value="Unassembled WGS sequence"/>
</dbReference>
<evidence type="ECO:0000256" key="1">
    <source>
        <dbReference type="SAM" id="Coils"/>
    </source>
</evidence>